<feature type="domain" description="Fibronectin type-III" evidence="9">
    <location>
        <begin position="1477"/>
        <end position="1567"/>
    </location>
</feature>
<dbReference type="Gene3D" id="2.60.40.10">
    <property type="entry name" value="Immunoglobulins"/>
    <property type="match status" value="7"/>
</dbReference>
<feature type="compositionally biased region" description="Basic and acidic residues" evidence="7">
    <location>
        <begin position="1034"/>
        <end position="1051"/>
    </location>
</feature>
<feature type="compositionally biased region" description="Basic and acidic residues" evidence="7">
    <location>
        <begin position="447"/>
        <end position="464"/>
    </location>
</feature>
<dbReference type="Pfam" id="PF00147">
    <property type="entry name" value="Fibrinogen_C"/>
    <property type="match status" value="1"/>
</dbReference>
<keyword evidence="4 8" id="KW-0732">Signal</keyword>
<dbReference type="SMART" id="SM00060">
    <property type="entry name" value="FN3"/>
    <property type="match status" value="6"/>
</dbReference>
<evidence type="ECO:0000259" key="9">
    <source>
        <dbReference type="PROSITE" id="PS50853"/>
    </source>
</evidence>
<feature type="region of interest" description="Disordered" evidence="7">
    <location>
        <begin position="426"/>
        <end position="499"/>
    </location>
</feature>
<dbReference type="InterPro" id="IPR020837">
    <property type="entry name" value="Fibrinogen_CS"/>
</dbReference>
<feature type="compositionally biased region" description="Polar residues" evidence="7">
    <location>
        <begin position="799"/>
        <end position="812"/>
    </location>
</feature>
<feature type="domain" description="Fibronectin type-III" evidence="9">
    <location>
        <begin position="193"/>
        <end position="284"/>
    </location>
</feature>
<dbReference type="CDD" id="cd00087">
    <property type="entry name" value="FReD"/>
    <property type="match status" value="1"/>
</dbReference>
<keyword evidence="2" id="KW-0272">Extracellular matrix</keyword>
<feature type="domain" description="Fibronectin type-III" evidence="9">
    <location>
        <begin position="1389"/>
        <end position="1476"/>
    </location>
</feature>
<dbReference type="PROSITE" id="PS00514">
    <property type="entry name" value="FIBRINOGEN_C_1"/>
    <property type="match status" value="1"/>
</dbReference>
<comment type="caution">
    <text evidence="11">The sequence shown here is derived from an EMBL/GenBank/DDBJ whole genome shotgun (WGS) entry which is preliminary data.</text>
</comment>
<keyword evidence="6" id="KW-1015">Disulfide bond</keyword>
<dbReference type="InterPro" id="IPR003961">
    <property type="entry name" value="FN3_dom"/>
</dbReference>
<feature type="region of interest" description="Disordered" evidence="7">
    <location>
        <begin position="27"/>
        <end position="54"/>
    </location>
</feature>
<feature type="non-terminal residue" evidence="11">
    <location>
        <position position="1785"/>
    </location>
</feature>
<feature type="region of interest" description="Disordered" evidence="7">
    <location>
        <begin position="1116"/>
        <end position="1147"/>
    </location>
</feature>
<evidence type="ECO:0000256" key="7">
    <source>
        <dbReference type="SAM" id="MobiDB-lite"/>
    </source>
</evidence>
<dbReference type="InterPro" id="IPR036056">
    <property type="entry name" value="Fibrinogen-like_C"/>
</dbReference>
<evidence type="ECO:0000259" key="10">
    <source>
        <dbReference type="PROSITE" id="PS51406"/>
    </source>
</evidence>
<dbReference type="InterPro" id="IPR014716">
    <property type="entry name" value="Fibrinogen_a/b/g_C_1"/>
</dbReference>
<feature type="domain" description="Fibronectin type-III" evidence="9">
    <location>
        <begin position="1139"/>
        <end position="1238"/>
    </location>
</feature>
<name>A0ABS2Z5G3_POLSE</name>
<keyword evidence="2" id="KW-0964">Secreted</keyword>
<feature type="region of interest" description="Disordered" evidence="7">
    <location>
        <begin position="1004"/>
        <end position="1079"/>
    </location>
</feature>
<feature type="non-terminal residue" evidence="11">
    <location>
        <position position="1"/>
    </location>
</feature>
<dbReference type="PROSITE" id="PS51406">
    <property type="entry name" value="FIBRINOGEN_C_2"/>
    <property type="match status" value="1"/>
</dbReference>
<feature type="compositionally biased region" description="Basic and acidic residues" evidence="7">
    <location>
        <begin position="41"/>
        <end position="52"/>
    </location>
</feature>
<organism evidence="11 12">
    <name type="scientific">Polypterus senegalus</name>
    <name type="common">Senegal bichir</name>
    <dbReference type="NCBI Taxonomy" id="55291"/>
    <lineage>
        <taxon>Eukaryota</taxon>
        <taxon>Metazoa</taxon>
        <taxon>Chordata</taxon>
        <taxon>Craniata</taxon>
        <taxon>Vertebrata</taxon>
        <taxon>Euteleostomi</taxon>
        <taxon>Actinopterygii</taxon>
        <taxon>Polypteriformes</taxon>
        <taxon>Polypteridae</taxon>
        <taxon>Polypterus</taxon>
    </lineage>
</organism>
<dbReference type="Gene3D" id="3.90.215.10">
    <property type="entry name" value="Gamma Fibrinogen, chain A, domain 1"/>
    <property type="match status" value="1"/>
</dbReference>
<dbReference type="SMART" id="SM00186">
    <property type="entry name" value="FBG"/>
    <property type="match status" value="1"/>
</dbReference>
<dbReference type="InterPro" id="IPR013783">
    <property type="entry name" value="Ig-like_fold"/>
</dbReference>
<evidence type="ECO:0000313" key="12">
    <source>
        <dbReference type="Proteomes" id="UP001166052"/>
    </source>
</evidence>
<evidence type="ECO:0000256" key="5">
    <source>
        <dbReference type="ARBA" id="ARBA00022737"/>
    </source>
</evidence>
<feature type="domain" description="Fibrinogen C-terminal" evidence="10">
    <location>
        <begin position="1563"/>
        <end position="1778"/>
    </location>
</feature>
<dbReference type="InterPro" id="IPR050991">
    <property type="entry name" value="ECM_Regulatory_Proteins"/>
</dbReference>
<accession>A0ABS2Z5G3</accession>
<feature type="region of interest" description="Disordered" evidence="7">
    <location>
        <begin position="788"/>
        <end position="815"/>
    </location>
</feature>
<feature type="chain" id="PRO_5047211535" evidence="8">
    <location>
        <begin position="23"/>
        <end position="1785"/>
    </location>
</feature>
<dbReference type="Pfam" id="PF00041">
    <property type="entry name" value="fn3"/>
    <property type="match status" value="6"/>
</dbReference>
<keyword evidence="12" id="KW-1185">Reference proteome</keyword>
<feature type="region of interest" description="Disordered" evidence="7">
    <location>
        <begin position="75"/>
        <end position="95"/>
    </location>
</feature>
<gene>
    <name evidence="11" type="primary">Tnc_0</name>
    <name evidence="11" type="ORF">GTO92_0010712</name>
</gene>
<dbReference type="PANTHER" id="PTHR46708:SF3">
    <property type="entry name" value="TENASCIN-X"/>
    <property type="match status" value="1"/>
</dbReference>
<comment type="subcellular location">
    <subcellularLocation>
        <location evidence="1">Secreted</location>
        <location evidence="1">Extracellular space</location>
        <location evidence="1">Extracellular matrix</location>
    </subcellularLocation>
</comment>
<proteinExistence type="predicted"/>
<feature type="signal peptide" evidence="8">
    <location>
        <begin position="1"/>
        <end position="22"/>
    </location>
</feature>
<keyword evidence="5" id="KW-0677">Repeat</keyword>
<dbReference type="NCBIfam" id="NF040941">
    <property type="entry name" value="GGGWT_bact"/>
    <property type="match status" value="1"/>
</dbReference>
<dbReference type="InterPro" id="IPR002181">
    <property type="entry name" value="Fibrinogen_a/b/g_C_dom"/>
</dbReference>
<reference evidence="11" key="1">
    <citation type="journal article" date="2021" name="Cell">
        <title>Tracing the genetic footprints of vertebrate landing in non-teleost ray-finned fishes.</title>
        <authorList>
            <person name="Bi X."/>
            <person name="Wang K."/>
            <person name="Yang L."/>
            <person name="Pan H."/>
            <person name="Jiang H."/>
            <person name="Wei Q."/>
            <person name="Fang M."/>
            <person name="Yu H."/>
            <person name="Zhu C."/>
            <person name="Cai Y."/>
            <person name="He Y."/>
            <person name="Gan X."/>
            <person name="Zeng H."/>
            <person name="Yu D."/>
            <person name="Zhu Y."/>
            <person name="Jiang H."/>
            <person name="Qiu Q."/>
            <person name="Yang H."/>
            <person name="Zhang Y.E."/>
            <person name="Wang W."/>
            <person name="Zhu M."/>
            <person name="He S."/>
            <person name="Zhang G."/>
        </authorList>
    </citation>
    <scope>NUCLEOTIDE SEQUENCE</scope>
    <source>
        <strain evidence="11">Bchr_001</strain>
    </source>
</reference>
<sequence length="1785" mass="196519">MGPSVYWLCMTLTAVLLCEGSALETPSLSNAGAKKAPRVMSNKEDPLLDNKKQPSVLSQFTRKSDLGAQPFKEEANTGKLLPQTKTHQNPNQEIPFQNPPQVITLRLSGACTSQVLEGVDGDVNTDFEHVVEPGTPLVITHRITVAPSCSCTEIDISALNQRITALESQISELRQQCGGGGGGCCHAATVLPSIDGLHTKNVTDTSVVVSWNRPHEQVEGYEITFQTTKDDKENLTIHLRGEDTSYVQQGLAPGQEYKIYVRAQKNQTLGPIASALFQTYVSGPLNLRVIKIKSNLLIIRWEHQASVIDRYWLSFTPLDGGKPTRTRELPPERNVAQITGLDAGRHYIITLEAEVGNKRSLPVKIQATTGSSIDTGLFQSGITVDTNKTQMKIPERDTKSTKNISVSDVKPTTTTKERLTNTSILNKEEGKDNKTIPTNLPLQPKTKPKDGKFTVHTSKGKDNKVIPTNLPVPPKTKSKDDKFTIYTSKGSPPKKPHRPTIFHVKSASLETKSKQPITVTPRPTSYRSLAVTDKSLNWKDPMAHFVTESEAVRIPEDNSFSVSTVKTVSVKSHKLASSSTGNIGRPQHQTTIFKPSGETFKAITSAPGLQLSQSGTKRVTGQMIENENSIKVNQLPAPPTKLTTGQGEQSQDTTSTKSDKASVPTTRELSTDDLGKVPLAPPEVPSTAPSMKYKSQKTLVKIHTDTLSTKAPPIKSDRSPTKMKTGIKSQPVKTFHIDPHASSGFNTSVVTKLPNVMKSNITKKLKVTPDGTRVLISGTIPKKNLITQGHITKPGAPPSQKNTSVALPNSMTGPPKGKLPFHKQPEVKQKLKPSTPQRNNTMLDMQHHVSPYVAIGGQPSSTTTSPMHIIDRSHQAHNKSAEKTKVNRTPLKVQGTETKSSQSIPSSQNKIKGTPVMTQTVITEKPKTSSVIHGIGLNENNIFITHHPRLYKTVTETMKTEFKPVEFHTSAIPTYGLKANEIKTKKQPESDIYKISRLTTQTTHLELTPSPTAPYSVNGSHVGSMPKYNNASHPADDKKKADLHDKKEKPQVEATEPRSTTYRFNKKLGHSSQNGTKTVEGVVHRNESVRKPLQRTGANFGAPGRQNGTIIVHLSDKDGEQKPSTGSASESLPVAEENGPSNVQVSNITPDSMELSWVAKEGAFRNFIVTYKEYGTKNVLVQKVVPGRERSFRIRGLKPNTRYFLSVSGMSNGVRSKIERVMSKTASGLVNPTSVPPTRIAHVEEEETPLARVERMRVISQSPRSLTISWSAPMGVFSAFLLSQRPQMDKTFKQKKLNPNIRSFQLNDLKPDTVYEIRLQGIANGRVSPALMTTSRTGEPYSVQVEGSKSQVTLTNLVPGSKYDISVMSVQGREESDPVTGIVLTAPDTPSSFKAINVTTTMALLVWKPVSRTVDRYIIVLRSQDSPEMNLSTAGNITELPLTNLKSGTTYAVHLSSEKGGIQSAPVGTVFNTNVVGPEDLMAKEVSPRTALLTWKAPMSTITGYILIFRSDDGESKEVMLNPNEIHYKLSGLNPSTKYNVSLTGLRGKEKTSTVSTSFTTGNLRFPYPLDCSQEMMNGLVESGQATIYPGGKHSPPVQVYCDMMTAGGGWTVFQRRKNGKTNFYRSWNEYKNGFGNISDEFWLGNENIHKLASQSPQMLRVDLHTMHEHAFAVYRTFNVDKEQREFRLTVSGYSGTAGDSLLYHNGQPFSTKDRDLKKLVTRCAVSYKGGWWYKNCHEANLNGVYGNNNNQQGINWLHWKGQNFSIPFTEMKLRPLYFDPTRNI</sequence>
<dbReference type="Proteomes" id="UP001166052">
    <property type="component" value="Unassembled WGS sequence"/>
</dbReference>
<feature type="region of interest" description="Disordered" evidence="7">
    <location>
        <begin position="892"/>
        <end position="911"/>
    </location>
</feature>
<feature type="compositionally biased region" description="Polar residues" evidence="7">
    <location>
        <begin position="1004"/>
        <end position="1032"/>
    </location>
</feature>
<dbReference type="InterPro" id="IPR036116">
    <property type="entry name" value="FN3_sf"/>
</dbReference>
<evidence type="ECO:0000256" key="1">
    <source>
        <dbReference type="ARBA" id="ARBA00004498"/>
    </source>
</evidence>
<evidence type="ECO:0000256" key="2">
    <source>
        <dbReference type="ARBA" id="ARBA00022530"/>
    </source>
</evidence>
<evidence type="ECO:0000256" key="6">
    <source>
        <dbReference type="ARBA" id="ARBA00023157"/>
    </source>
</evidence>
<evidence type="ECO:0000256" key="8">
    <source>
        <dbReference type="SAM" id="SignalP"/>
    </source>
</evidence>
<dbReference type="CDD" id="cd00063">
    <property type="entry name" value="FN3"/>
    <property type="match status" value="6"/>
</dbReference>
<keyword evidence="3" id="KW-0245">EGF-like domain</keyword>
<feature type="domain" description="Fibronectin type-III" evidence="9">
    <location>
        <begin position="1252"/>
        <end position="1341"/>
    </location>
</feature>
<feature type="region of interest" description="Disordered" evidence="7">
    <location>
        <begin position="626"/>
        <end position="690"/>
    </location>
</feature>
<feature type="compositionally biased region" description="Polar residues" evidence="7">
    <location>
        <begin position="641"/>
        <end position="656"/>
    </location>
</feature>
<dbReference type="SUPFAM" id="SSF49265">
    <property type="entry name" value="Fibronectin type III"/>
    <property type="match status" value="4"/>
</dbReference>
<evidence type="ECO:0000256" key="3">
    <source>
        <dbReference type="ARBA" id="ARBA00022536"/>
    </source>
</evidence>
<evidence type="ECO:0000256" key="4">
    <source>
        <dbReference type="ARBA" id="ARBA00022729"/>
    </source>
</evidence>
<evidence type="ECO:0000313" key="11">
    <source>
        <dbReference type="EMBL" id="MBN3293407.1"/>
    </source>
</evidence>
<feature type="compositionally biased region" description="Polar residues" evidence="7">
    <location>
        <begin position="895"/>
        <end position="911"/>
    </location>
</feature>
<feature type="compositionally biased region" description="Polar residues" evidence="7">
    <location>
        <begin position="83"/>
        <end position="95"/>
    </location>
</feature>
<protein>
    <submittedName>
        <fullName evidence="11">TENA protein</fullName>
    </submittedName>
</protein>
<dbReference type="SUPFAM" id="SSF56496">
    <property type="entry name" value="Fibrinogen C-terminal domain-like"/>
    <property type="match status" value="1"/>
</dbReference>
<dbReference type="EMBL" id="JAAWVN010021421">
    <property type="protein sequence ID" value="MBN3293407.1"/>
    <property type="molecule type" value="Genomic_DNA"/>
</dbReference>
<dbReference type="PROSITE" id="PS50853">
    <property type="entry name" value="FN3"/>
    <property type="match status" value="5"/>
</dbReference>
<dbReference type="PANTHER" id="PTHR46708">
    <property type="entry name" value="TENASCIN"/>
    <property type="match status" value="1"/>
</dbReference>